<dbReference type="AlphaFoldDB" id="A0A328KNY7"/>
<dbReference type="EMBL" id="NAQV01000023">
    <property type="protein sequence ID" value="RAN62459.1"/>
    <property type="molecule type" value="Genomic_DNA"/>
</dbReference>
<evidence type="ECO:0000313" key="2">
    <source>
        <dbReference type="Proteomes" id="UP000249099"/>
    </source>
</evidence>
<dbReference type="Proteomes" id="UP000249099">
    <property type="component" value="Unassembled WGS sequence"/>
</dbReference>
<proteinExistence type="predicted"/>
<evidence type="ECO:0000313" key="1">
    <source>
        <dbReference type="EMBL" id="RAN62459.1"/>
    </source>
</evidence>
<dbReference type="RefSeq" id="WP_181452882.1">
    <property type="nucleotide sequence ID" value="NZ_NAQV01000023.1"/>
</dbReference>
<protein>
    <submittedName>
        <fullName evidence="1">Uncharacterized protein</fullName>
    </submittedName>
</protein>
<accession>A0A328KNY7</accession>
<organism evidence="1 2">
    <name type="scientific">Dolosigranulum pigrum</name>
    <dbReference type="NCBI Taxonomy" id="29394"/>
    <lineage>
        <taxon>Bacteria</taxon>
        <taxon>Bacillati</taxon>
        <taxon>Bacillota</taxon>
        <taxon>Bacilli</taxon>
        <taxon>Lactobacillales</taxon>
        <taxon>Carnobacteriaceae</taxon>
        <taxon>Dolosigranulum</taxon>
    </lineage>
</organism>
<gene>
    <name evidence="1" type="ORF">B8A44_07880</name>
</gene>
<reference evidence="1 2" key="1">
    <citation type="submission" date="2017-03" db="EMBL/GenBank/DDBJ databases">
        <title>wgs assembly of Dolosigranulum pigrum KPL CDC strains.</title>
        <authorList>
            <person name="Brugger S.D."/>
            <person name="Pettigrew M."/>
            <person name="Kong Y."/>
            <person name="Lemon K.P."/>
        </authorList>
    </citation>
    <scope>NUCLEOTIDE SEQUENCE [LARGE SCALE GENOMIC DNA]</scope>
    <source>
        <strain evidence="1 2">KPL1931_CDC4294-98</strain>
    </source>
</reference>
<sequence>PSNERTGADLGLDQNNLIYSGMATIRFTRNDVTISLGYQDYNIIREKRVLVVYGSTYRIDSMGVSNINGRITLTGRRQTSMSILALIAMLVLSKRDSMGEYLFNAKDIEAHIEIYR</sequence>
<name>A0A328KNY7_9LACT</name>
<feature type="non-terminal residue" evidence="1">
    <location>
        <position position="1"/>
    </location>
</feature>
<comment type="caution">
    <text evidence="1">The sequence shown here is derived from an EMBL/GenBank/DDBJ whole genome shotgun (WGS) entry which is preliminary data.</text>
</comment>